<dbReference type="AlphaFoldDB" id="A0AAF0IUL6"/>
<dbReference type="Pfam" id="PF08227">
    <property type="entry name" value="DASH_Hsk3"/>
    <property type="match status" value="1"/>
</dbReference>
<reference evidence="3" key="1">
    <citation type="submission" date="2023-03" db="EMBL/GenBank/DDBJ databases">
        <title>Mating type loci evolution in Malassezia.</title>
        <authorList>
            <person name="Coelho M.A."/>
        </authorList>
    </citation>
    <scope>NUCLEOTIDE SEQUENCE</scope>
    <source>
        <strain evidence="3">CBS 10434</strain>
    </source>
</reference>
<feature type="compositionally biased region" description="Gly residues" evidence="2">
    <location>
        <begin position="613"/>
        <end position="622"/>
    </location>
</feature>
<dbReference type="Gene3D" id="3.90.830.10">
    <property type="entry name" value="Syntaxin Binding Protein 1, Chain A, domain 2"/>
    <property type="match status" value="1"/>
</dbReference>
<feature type="region of interest" description="Disordered" evidence="2">
    <location>
        <begin position="718"/>
        <end position="815"/>
    </location>
</feature>
<dbReference type="InterPro" id="IPR013183">
    <property type="entry name" value="Hsk3-like"/>
</dbReference>
<dbReference type="Gene3D" id="3.40.50.1910">
    <property type="match status" value="2"/>
</dbReference>
<proteinExistence type="inferred from homology"/>
<dbReference type="Pfam" id="PF00995">
    <property type="entry name" value="Sec1"/>
    <property type="match status" value="1"/>
</dbReference>
<dbReference type="InterPro" id="IPR043127">
    <property type="entry name" value="Sec-1-like_dom3a"/>
</dbReference>
<dbReference type="EMBL" id="CP119909">
    <property type="protein sequence ID" value="WFD18909.1"/>
    <property type="molecule type" value="Genomic_DNA"/>
</dbReference>
<organism evidence="3 4">
    <name type="scientific">Malassezia caprae</name>
    <dbReference type="NCBI Taxonomy" id="1381934"/>
    <lineage>
        <taxon>Eukaryota</taxon>
        <taxon>Fungi</taxon>
        <taxon>Dikarya</taxon>
        <taxon>Basidiomycota</taxon>
        <taxon>Ustilaginomycotina</taxon>
        <taxon>Malasseziomycetes</taxon>
        <taxon>Malasseziales</taxon>
        <taxon>Malasseziaceae</taxon>
        <taxon>Malassezia</taxon>
    </lineage>
</organism>
<dbReference type="GO" id="GO:0016192">
    <property type="term" value="P:vesicle-mediated transport"/>
    <property type="evidence" value="ECO:0007669"/>
    <property type="project" value="InterPro"/>
</dbReference>
<sequence length="901" mass="100251">MQYLSAVMRMFDILEQNITKVENIEKLRDPQPTMETIYLLCSTSQNIDRIISDLAPPAGTPPHYEAAHVFFVDAISDDLVTKLTQSKAAPRLKQLVELFISMWPIESQVFSLKHPTSFYSIFQPMNTKFAPTMDESLALLQDELDMATQSLLNVCVTLNENPLIRYLNMPGKVLGPLSVEAQADTVEGTFAADDARKGQGLGRVQIGMPFTQQLALRVQAALDEYTSHGQMLGDPGRPRGVLFITDRSMDLWSPFLHEFTYQAMVYDLVDIQDGKYKHSFQNSEGQREELEVELNDEDDVWTRIRHLHIAEAIEYLTREFKSHMGEASQFNDQLSIDGMRDMLASLPHMQQTKQRLSVHLTLAQLCMDKFEKSKLAAQAMVEQNSATGQTPEGTRPKTLIEEMVPLLDDPTISGSDKVRIIALYILFCDGVHDEDRRRLFLHARLTGGEMAAVNNLTHLSARVVREASTSSLDAIFRKRRKYLAPRLPAAGQAEYELSRFQPLIRTMMEDHMLSRLDQTMFPYVRDAPQESRGTQLLNQSMTFSSSAQDYATGLLHSAISATGGKDSPLARVGFGFDGSSSSRSQVMRAGTTSLRSAKPTWHQKGRSQSVTSIGGGTVGAGGTSATMRTASSVLTEMSNPTAQRMIVFMAGGMTYSEIRTAYQVGKRNNTEVYLGSSHVSTPSSFIDCLRVMGTPRQPPPPDLHVEQRRQAEELQAAYEQEVSKGNKRAKPPMLKKPKYPQELPPQERYDLRYSTPDVPEPVPEAPEKSGARRISEQIKSKVSDVAHAHKPTESAPPASSSPATPSPQPSDMSRFKSYGCVMSHNIPMSGVTLTSAKERHYAYLSSRMDALATTLQHTQHYMNIASEQAAYMKELGVGQAAIFMAALDQVDRENDTNTATE</sequence>
<dbReference type="InterPro" id="IPR027482">
    <property type="entry name" value="Sec1-like_dom2"/>
</dbReference>
<feature type="region of interest" description="Disordered" evidence="2">
    <location>
        <begin position="591"/>
        <end position="624"/>
    </location>
</feature>
<dbReference type="InterPro" id="IPR001619">
    <property type="entry name" value="Sec1-like"/>
</dbReference>
<protein>
    <submittedName>
        <fullName evidence="3">Syntaxin binding protein 1</fullName>
    </submittedName>
</protein>
<evidence type="ECO:0000256" key="1">
    <source>
        <dbReference type="ARBA" id="ARBA00009884"/>
    </source>
</evidence>
<name>A0AAF0IUL6_9BASI</name>
<accession>A0AAF0IUL6</accession>
<comment type="similarity">
    <text evidence="1">Belongs to the STXBP/unc-18/SEC1 family.</text>
</comment>
<evidence type="ECO:0000313" key="3">
    <source>
        <dbReference type="EMBL" id="WFD18909.1"/>
    </source>
</evidence>
<dbReference type="PANTHER" id="PTHR11679">
    <property type="entry name" value="VESICLE PROTEIN SORTING-ASSOCIATED"/>
    <property type="match status" value="1"/>
</dbReference>
<feature type="compositionally biased region" description="Basic and acidic residues" evidence="2">
    <location>
        <begin position="765"/>
        <end position="792"/>
    </location>
</feature>
<feature type="compositionally biased region" description="Basic residues" evidence="2">
    <location>
        <begin position="725"/>
        <end position="738"/>
    </location>
</feature>
<gene>
    <name evidence="3" type="primary">sec1</name>
    <name evidence="3" type="ORF">MCAP1_001122</name>
</gene>
<dbReference type="InterPro" id="IPR036045">
    <property type="entry name" value="Sec1-like_sf"/>
</dbReference>
<dbReference type="InterPro" id="IPR043154">
    <property type="entry name" value="Sec-1-like_dom1"/>
</dbReference>
<keyword evidence="4" id="KW-1185">Reference proteome</keyword>
<dbReference type="Proteomes" id="UP001220961">
    <property type="component" value="Chromosome 2"/>
</dbReference>
<evidence type="ECO:0000313" key="4">
    <source>
        <dbReference type="Proteomes" id="UP001220961"/>
    </source>
</evidence>
<dbReference type="Gene3D" id="3.40.50.2060">
    <property type="match status" value="1"/>
</dbReference>
<dbReference type="SUPFAM" id="SSF56815">
    <property type="entry name" value="Sec1/munc18-like (SM) proteins"/>
    <property type="match status" value="1"/>
</dbReference>
<evidence type="ECO:0000256" key="2">
    <source>
        <dbReference type="SAM" id="MobiDB-lite"/>
    </source>
</evidence>
<dbReference type="Gene3D" id="1.25.40.60">
    <property type="match status" value="1"/>
</dbReference>